<keyword evidence="3 9" id="KW-0645">Protease</keyword>
<dbReference type="PROSITE" id="PS00855">
    <property type="entry name" value="SPASE_II"/>
    <property type="match status" value="1"/>
</dbReference>
<dbReference type="GO" id="GO:0004190">
    <property type="term" value="F:aspartic-type endopeptidase activity"/>
    <property type="evidence" value="ECO:0007669"/>
    <property type="project" value="UniProtKB-UniRule"/>
</dbReference>
<evidence type="ECO:0000256" key="3">
    <source>
        <dbReference type="ARBA" id="ARBA00022670"/>
    </source>
</evidence>
<reference evidence="12" key="1">
    <citation type="journal article" date="2020" name="mSystems">
        <title>Genome- and Community-Level Interaction Insights into Carbon Utilization and Element Cycling Functions of Hydrothermarchaeota in Hydrothermal Sediment.</title>
        <authorList>
            <person name="Zhou Z."/>
            <person name="Liu Y."/>
            <person name="Xu W."/>
            <person name="Pan J."/>
            <person name="Luo Z.H."/>
            <person name="Li M."/>
        </authorList>
    </citation>
    <scope>NUCLEOTIDE SEQUENCE [LARGE SCALE GENOMIC DNA]</scope>
    <source>
        <strain evidence="12">HyVt-493</strain>
    </source>
</reference>
<dbReference type="EMBL" id="DRMS01000107">
    <property type="protein sequence ID" value="HFC91690.1"/>
    <property type="molecule type" value="Genomic_DNA"/>
</dbReference>
<feature type="transmembrane region" description="Helical" evidence="9">
    <location>
        <begin position="59"/>
        <end position="79"/>
    </location>
</feature>
<comment type="caution">
    <text evidence="12">The sequence shown here is derived from an EMBL/GenBank/DDBJ whole genome shotgun (WGS) entry which is preliminary data.</text>
</comment>
<evidence type="ECO:0000256" key="8">
    <source>
        <dbReference type="ARBA" id="ARBA00023136"/>
    </source>
</evidence>
<gene>
    <name evidence="9" type="primary">lspA</name>
    <name evidence="12" type="ORF">ENJ51_02635</name>
</gene>
<keyword evidence="5 9" id="KW-0064">Aspartyl protease</keyword>
<evidence type="ECO:0000256" key="11">
    <source>
        <dbReference type="RuleBase" id="RU004181"/>
    </source>
</evidence>
<dbReference type="EC" id="3.4.23.36" evidence="9"/>
<evidence type="ECO:0000256" key="4">
    <source>
        <dbReference type="ARBA" id="ARBA00022692"/>
    </source>
</evidence>
<keyword evidence="12" id="KW-0449">Lipoprotein</keyword>
<evidence type="ECO:0000256" key="7">
    <source>
        <dbReference type="ARBA" id="ARBA00022989"/>
    </source>
</evidence>
<feature type="active site" evidence="9">
    <location>
        <position position="140"/>
    </location>
</feature>
<dbReference type="Pfam" id="PF01252">
    <property type="entry name" value="Peptidase_A8"/>
    <property type="match status" value="1"/>
</dbReference>
<dbReference type="AlphaFoldDB" id="A0A7V2SYY8"/>
<comment type="caution">
    <text evidence="9">Lacks conserved residue(s) required for the propagation of feature annotation.</text>
</comment>
<dbReference type="UniPathway" id="UPA00665"/>
<dbReference type="PANTHER" id="PTHR33695:SF1">
    <property type="entry name" value="LIPOPROTEIN SIGNAL PEPTIDASE"/>
    <property type="match status" value="1"/>
</dbReference>
<dbReference type="PRINTS" id="PR00781">
    <property type="entry name" value="LIPOSIGPTASE"/>
</dbReference>
<sequence>MLKWVWLSVVVIFLDQLTKWMVNANVELYEKLPVMPHLNLTLSYNTGAAFGFLNDQGGWQQIFFTVLALAVSGYILYWLKQLKENERWTSIGLALVLGGAIGNLIDRILQEKVTDFIDFYIDWDVFFLSNGHFATFNVADIAIAVGAGLLVIISLFTKDEEQVK</sequence>
<accession>A0A7V2SYY8</accession>
<evidence type="ECO:0000256" key="2">
    <source>
        <dbReference type="ARBA" id="ARBA00022475"/>
    </source>
</evidence>
<evidence type="ECO:0000256" key="6">
    <source>
        <dbReference type="ARBA" id="ARBA00022801"/>
    </source>
</evidence>
<dbReference type="GO" id="GO:0005886">
    <property type="term" value="C:plasma membrane"/>
    <property type="evidence" value="ECO:0007669"/>
    <property type="project" value="UniProtKB-SubCell"/>
</dbReference>
<feature type="transmembrane region" description="Helical" evidence="9">
    <location>
        <begin position="133"/>
        <end position="156"/>
    </location>
</feature>
<evidence type="ECO:0000256" key="9">
    <source>
        <dbReference type="HAMAP-Rule" id="MF_00161"/>
    </source>
</evidence>
<feature type="active site" evidence="9">
    <location>
        <position position="115"/>
    </location>
</feature>
<dbReference type="HAMAP" id="MF_00161">
    <property type="entry name" value="LspA"/>
    <property type="match status" value="1"/>
</dbReference>
<dbReference type="GO" id="GO:0006508">
    <property type="term" value="P:proteolysis"/>
    <property type="evidence" value="ECO:0007669"/>
    <property type="project" value="UniProtKB-KW"/>
</dbReference>
<dbReference type="InterPro" id="IPR001872">
    <property type="entry name" value="Peptidase_A8"/>
</dbReference>
<organism evidence="12">
    <name type="scientific">Leucothrix mucor</name>
    <dbReference type="NCBI Taxonomy" id="45248"/>
    <lineage>
        <taxon>Bacteria</taxon>
        <taxon>Pseudomonadati</taxon>
        <taxon>Pseudomonadota</taxon>
        <taxon>Gammaproteobacteria</taxon>
        <taxon>Thiotrichales</taxon>
        <taxon>Thiotrichaceae</taxon>
        <taxon>Leucothrix</taxon>
    </lineage>
</organism>
<evidence type="ECO:0000256" key="5">
    <source>
        <dbReference type="ARBA" id="ARBA00022750"/>
    </source>
</evidence>
<comment type="subcellular location">
    <subcellularLocation>
        <location evidence="9">Cell membrane</location>
        <topology evidence="9">Multi-pass membrane protein</topology>
    </subcellularLocation>
</comment>
<keyword evidence="4 9" id="KW-0812">Transmembrane</keyword>
<protein>
    <recommendedName>
        <fullName evidence="9">Lipoprotein signal peptidase</fullName>
        <ecNumber evidence="9">3.4.23.36</ecNumber>
    </recommendedName>
    <alternativeName>
        <fullName evidence="9">Prolipoprotein signal peptidase</fullName>
    </alternativeName>
    <alternativeName>
        <fullName evidence="9">Signal peptidase II</fullName>
        <shortName evidence="9">SPase II</shortName>
    </alternativeName>
</protein>
<keyword evidence="2 9" id="KW-1003">Cell membrane</keyword>
<dbReference type="Proteomes" id="UP000885750">
    <property type="component" value="Unassembled WGS sequence"/>
</dbReference>
<keyword evidence="7 9" id="KW-1133">Transmembrane helix</keyword>
<evidence type="ECO:0000256" key="1">
    <source>
        <dbReference type="ARBA" id="ARBA00006139"/>
    </source>
</evidence>
<evidence type="ECO:0000313" key="12">
    <source>
        <dbReference type="EMBL" id="HFC91690.1"/>
    </source>
</evidence>
<keyword evidence="6 9" id="KW-0378">Hydrolase</keyword>
<comment type="pathway">
    <text evidence="9">Protein modification; lipoprotein biosynthesis (signal peptide cleavage).</text>
</comment>
<comment type="function">
    <text evidence="9 10">This protein specifically catalyzes the removal of signal peptides from prolipoproteins.</text>
</comment>
<name>A0A7V2SYY8_LEUMU</name>
<dbReference type="PANTHER" id="PTHR33695">
    <property type="entry name" value="LIPOPROTEIN SIGNAL PEPTIDASE"/>
    <property type="match status" value="1"/>
</dbReference>
<feature type="transmembrane region" description="Helical" evidence="9">
    <location>
        <begin position="91"/>
        <end position="109"/>
    </location>
</feature>
<proteinExistence type="inferred from homology"/>
<comment type="similarity">
    <text evidence="1 9 11">Belongs to the peptidase A8 family.</text>
</comment>
<evidence type="ECO:0000256" key="10">
    <source>
        <dbReference type="RuleBase" id="RU000594"/>
    </source>
</evidence>
<dbReference type="NCBIfam" id="TIGR00077">
    <property type="entry name" value="lspA"/>
    <property type="match status" value="1"/>
</dbReference>
<keyword evidence="8 9" id="KW-0472">Membrane</keyword>
<comment type="catalytic activity">
    <reaction evidence="9 10">
        <text>Release of signal peptides from bacterial membrane prolipoproteins. Hydrolyzes -Xaa-Yaa-Zaa-|-(S,diacylglyceryl)Cys-, in which Xaa is hydrophobic (preferably Leu), and Yaa (Ala or Ser) and Zaa (Gly or Ala) have small, neutral side chains.</text>
        <dbReference type="EC" id="3.4.23.36"/>
    </reaction>
</comment>